<sequence length="65" mass="7472">MPPWLSTKEPNDRFFASFPKSNETVGRLVVDSENLKGDSWELLTSPFRTNWLELFSSNLLPNSPM</sequence>
<accession>A0ABN4BMN8</accession>
<reference evidence="1 2" key="1">
    <citation type="journal article" date="2014" name="Genome Announc.">
        <title>Complete Genome Sequence of Mycoplasma ovis Strain Michigan, a Hemoplasma of Sheep with Two Distinct 16S rRNA Genes.</title>
        <authorList>
            <person name="Deshuillers P.L."/>
            <person name="Santos A.P."/>
            <person name="do Nascimento N.C."/>
            <person name="Hampel J.A."/>
            <person name="Bergin I.L."/>
            <person name="Dyson M.C."/>
            <person name="Messick J.B."/>
        </authorList>
    </citation>
    <scope>NUCLEOTIDE SEQUENCE [LARGE SCALE GENOMIC DNA]</scope>
    <source>
        <strain evidence="1 2">Michigan</strain>
    </source>
</reference>
<name>A0ABN4BMN8_9MOLU</name>
<proteinExistence type="predicted"/>
<dbReference type="Proteomes" id="UP000018745">
    <property type="component" value="Chromosome"/>
</dbReference>
<dbReference type="EMBL" id="CP006935">
    <property type="protein sequence ID" value="AHC40566.1"/>
    <property type="molecule type" value="Genomic_DNA"/>
</dbReference>
<organism evidence="1 2">
    <name type="scientific">Mycoplasma ovis str. Michigan</name>
    <dbReference type="NCBI Taxonomy" id="1415773"/>
    <lineage>
        <taxon>Bacteria</taxon>
        <taxon>Bacillati</taxon>
        <taxon>Mycoplasmatota</taxon>
        <taxon>Mollicutes</taxon>
        <taxon>Mycoplasmataceae</taxon>
        <taxon>Mycoplasma</taxon>
    </lineage>
</organism>
<evidence type="ECO:0000313" key="1">
    <source>
        <dbReference type="EMBL" id="AHC40566.1"/>
    </source>
</evidence>
<evidence type="ECO:0000313" key="2">
    <source>
        <dbReference type="Proteomes" id="UP000018745"/>
    </source>
</evidence>
<protein>
    <submittedName>
        <fullName evidence="1">Uncharacterized protein</fullName>
    </submittedName>
</protein>
<gene>
    <name evidence="1" type="ORF">OVS_04195</name>
</gene>
<keyword evidence="2" id="KW-1185">Reference proteome</keyword>